<dbReference type="RefSeq" id="WP_042902472.1">
    <property type="nucleotide sequence ID" value="NZ_JALDUB010000005.1"/>
</dbReference>
<dbReference type="AlphaFoldDB" id="A0A3R9NIT6"/>
<dbReference type="EMBL" id="RJVZ01000001">
    <property type="protein sequence ID" value="RSK10892.1"/>
    <property type="molecule type" value="Genomic_DNA"/>
</dbReference>
<name>A0A3R9NIT6_STROR</name>
<proteinExistence type="predicted"/>
<organism evidence="1 2">
    <name type="scientific">Streptococcus oralis</name>
    <dbReference type="NCBI Taxonomy" id="1303"/>
    <lineage>
        <taxon>Bacteria</taxon>
        <taxon>Bacillati</taxon>
        <taxon>Bacillota</taxon>
        <taxon>Bacilli</taxon>
        <taxon>Lactobacillales</taxon>
        <taxon>Streptococcaceae</taxon>
        <taxon>Streptococcus</taxon>
    </lineage>
</organism>
<sequence length="81" mass="9873">MTDPQIMRVDRETYKLGKRSSHFWSSNKELKFYEIRCNWGVNRQTQAFYHVLAYSRTQAEEMAVKEYARTHHITEKWVVIF</sequence>
<accession>A0A3R9NIT6</accession>
<dbReference type="Proteomes" id="UP000279863">
    <property type="component" value="Unassembled WGS sequence"/>
</dbReference>
<protein>
    <submittedName>
        <fullName evidence="1">Uncharacterized protein</fullName>
    </submittedName>
</protein>
<evidence type="ECO:0000313" key="2">
    <source>
        <dbReference type="Proteomes" id="UP000279863"/>
    </source>
</evidence>
<reference evidence="1 2" key="1">
    <citation type="submission" date="2018-11" db="EMBL/GenBank/DDBJ databases">
        <title>Species Designations Belie Phenotypic and Genotypic Heterogeneity in Oral Streptococci.</title>
        <authorList>
            <person name="Velsko I."/>
        </authorList>
    </citation>
    <scope>NUCLEOTIDE SEQUENCE [LARGE SCALE GENOMIC DNA]</scope>
    <source>
        <strain evidence="1 2">BCA1</strain>
    </source>
</reference>
<gene>
    <name evidence="1" type="ORF">D8804_00245</name>
</gene>
<evidence type="ECO:0000313" key="1">
    <source>
        <dbReference type="EMBL" id="RSK10892.1"/>
    </source>
</evidence>
<comment type="caution">
    <text evidence="1">The sequence shown here is derived from an EMBL/GenBank/DDBJ whole genome shotgun (WGS) entry which is preliminary data.</text>
</comment>